<dbReference type="Pfam" id="PF08234">
    <property type="entry name" value="Spindle_Spc25"/>
    <property type="match status" value="1"/>
</dbReference>
<evidence type="ECO:0000256" key="1">
    <source>
        <dbReference type="ARBA" id="ARBA00004584"/>
    </source>
</evidence>
<evidence type="ECO:0000313" key="14">
    <source>
        <dbReference type="EMBL" id="CAK8678227.1"/>
    </source>
</evidence>
<keyword evidence="4 11" id="KW-0158">Chromosome</keyword>
<reference evidence="14 15" key="1">
    <citation type="submission" date="2024-02" db="EMBL/GenBank/DDBJ databases">
        <authorList>
            <person name="Daric V."/>
            <person name="Darras S."/>
        </authorList>
    </citation>
    <scope>NUCLEOTIDE SEQUENCE [LARGE SCALE GENOMIC DNA]</scope>
</reference>
<keyword evidence="15" id="KW-1185">Reference proteome</keyword>
<accession>A0ABP0FIR3</accession>
<comment type="subcellular location">
    <subcellularLocation>
        <location evidence="1">Chromosome</location>
        <location evidence="1">Centromere</location>
    </subcellularLocation>
    <subcellularLocation>
        <location evidence="11">Nucleus</location>
    </subcellularLocation>
    <subcellularLocation>
        <location evidence="11">Chromosome</location>
        <location evidence="11">Centromere</location>
        <location evidence="11">Kinetochore</location>
    </subcellularLocation>
</comment>
<dbReference type="InterPro" id="IPR013255">
    <property type="entry name" value="Spc25_C"/>
</dbReference>
<evidence type="ECO:0000313" key="15">
    <source>
        <dbReference type="Proteomes" id="UP001642483"/>
    </source>
</evidence>
<evidence type="ECO:0000256" key="3">
    <source>
        <dbReference type="ARBA" id="ARBA00013692"/>
    </source>
</evidence>
<evidence type="ECO:0000256" key="7">
    <source>
        <dbReference type="ARBA" id="ARBA00023054"/>
    </source>
</evidence>
<dbReference type="PANTHER" id="PTHR14281">
    <property type="entry name" value="KINETOCHORE PROTEIN SPC25-RELATED"/>
    <property type="match status" value="1"/>
</dbReference>
<feature type="domain" description="Chromosome segregation protein Spc25 C-terminal" evidence="13">
    <location>
        <begin position="156"/>
        <end position="225"/>
    </location>
</feature>
<organism evidence="14 15">
    <name type="scientific">Clavelina lepadiformis</name>
    <name type="common">Light-bulb sea squirt</name>
    <name type="synonym">Ascidia lepadiformis</name>
    <dbReference type="NCBI Taxonomy" id="159417"/>
    <lineage>
        <taxon>Eukaryota</taxon>
        <taxon>Metazoa</taxon>
        <taxon>Chordata</taxon>
        <taxon>Tunicata</taxon>
        <taxon>Ascidiacea</taxon>
        <taxon>Aplousobranchia</taxon>
        <taxon>Clavelinidae</taxon>
        <taxon>Clavelina</taxon>
    </lineage>
</organism>
<name>A0ABP0FIR3_CLALP</name>
<evidence type="ECO:0000256" key="8">
    <source>
        <dbReference type="ARBA" id="ARBA00023306"/>
    </source>
</evidence>
<feature type="coiled-coil region" evidence="12">
    <location>
        <begin position="74"/>
        <end position="140"/>
    </location>
</feature>
<dbReference type="Gene3D" id="3.30.457.50">
    <property type="entry name" value="Chromosome segregation protein Spc25"/>
    <property type="match status" value="1"/>
</dbReference>
<evidence type="ECO:0000256" key="4">
    <source>
        <dbReference type="ARBA" id="ARBA00022454"/>
    </source>
</evidence>
<proteinExistence type="inferred from homology"/>
<evidence type="ECO:0000256" key="2">
    <source>
        <dbReference type="ARBA" id="ARBA00006379"/>
    </source>
</evidence>
<comment type="similarity">
    <text evidence="2 11">Belongs to the SPC25 family.</text>
</comment>
<keyword evidence="5 11" id="KW-0132">Cell division</keyword>
<dbReference type="InterPro" id="IPR045143">
    <property type="entry name" value="Spc25"/>
</dbReference>
<gene>
    <name evidence="14" type="ORF">CVLEPA_LOCUS8165</name>
</gene>
<comment type="function">
    <text evidence="10">Acts as a component of the essential kinetochore-associated NDC80 complex, which is required for chromosome segregation and spindle checkpoint activity. Required for kinetochore integrity and the organization of stable microtubule binding sites in the outer plate of the kinetochore. The NDC80 complex synergistically enhances the affinity of the SKA1 complex for microtubules and may allow the NDC80 complex to track depolymerizing microtubules.</text>
</comment>
<evidence type="ECO:0000256" key="9">
    <source>
        <dbReference type="ARBA" id="ARBA00023328"/>
    </source>
</evidence>
<dbReference type="PANTHER" id="PTHR14281:SF0">
    <property type="entry name" value="KINETOCHORE PROTEIN SPC25"/>
    <property type="match status" value="1"/>
</dbReference>
<keyword evidence="11" id="KW-0539">Nucleus</keyword>
<dbReference type="EMBL" id="CAWYQH010000046">
    <property type="protein sequence ID" value="CAK8678227.1"/>
    <property type="molecule type" value="Genomic_DNA"/>
</dbReference>
<evidence type="ECO:0000256" key="5">
    <source>
        <dbReference type="ARBA" id="ARBA00022618"/>
    </source>
</evidence>
<sequence length="233" mass="27076">MKNIDFLGKLKSLAEQTDLMTVTSEKRCKEFMDSYQAALQVRGDKMEEDLASYITLHESAAKSNRDFQETMKITETLKAELKKMKRAKEDTENQDALTQSKILKLKELLDQESREQDELVKLNESKLRKTEAKIKLLKESMDLTLTCLGLEVRPLKDNRIQFVFRNISEVNCDFTVFVIIQLVDRVYKVLESEPNIAADQLKKIEDTLNETNNLSKFVYHMRSILRDEALKTT</sequence>
<comment type="subunit">
    <text evidence="11">Component of the NDC80 complex.</text>
</comment>
<protein>
    <recommendedName>
        <fullName evidence="3 11">Kinetochore protein SPC25</fullName>
    </recommendedName>
</protein>
<evidence type="ECO:0000256" key="12">
    <source>
        <dbReference type="SAM" id="Coils"/>
    </source>
</evidence>
<keyword evidence="6 11" id="KW-0498">Mitosis</keyword>
<evidence type="ECO:0000256" key="11">
    <source>
        <dbReference type="RuleBase" id="RU367150"/>
    </source>
</evidence>
<evidence type="ECO:0000259" key="13">
    <source>
        <dbReference type="Pfam" id="PF08234"/>
    </source>
</evidence>
<keyword evidence="7 12" id="KW-0175">Coiled coil</keyword>
<dbReference type="Proteomes" id="UP001642483">
    <property type="component" value="Unassembled WGS sequence"/>
</dbReference>
<evidence type="ECO:0000256" key="10">
    <source>
        <dbReference type="ARBA" id="ARBA00045419"/>
    </source>
</evidence>
<evidence type="ECO:0000256" key="6">
    <source>
        <dbReference type="ARBA" id="ARBA00022776"/>
    </source>
</evidence>
<keyword evidence="9 11" id="KW-0137">Centromere</keyword>
<keyword evidence="11" id="KW-0995">Kinetochore</keyword>
<dbReference type="CDD" id="cd23784">
    <property type="entry name" value="RWD_Spc25"/>
    <property type="match status" value="1"/>
</dbReference>
<comment type="caution">
    <text evidence="14">The sequence shown here is derived from an EMBL/GenBank/DDBJ whole genome shotgun (WGS) entry which is preliminary data.</text>
</comment>
<keyword evidence="8 11" id="KW-0131">Cell cycle</keyword>